<proteinExistence type="predicted"/>
<sequence>EIVFSIQVNEFEQSFNNSYISTGQIAKTDQEKAGLLVSWFSQPPQPPSYSEDTKEHYQTVEDEITSVIEMNRDEAMNYYPLWNEYHQMDSLKKK</sequence>
<protein>
    <submittedName>
        <fullName evidence="1">Uncharacterized protein</fullName>
    </submittedName>
</protein>
<evidence type="ECO:0000313" key="2">
    <source>
        <dbReference type="Proteomes" id="UP000023152"/>
    </source>
</evidence>
<dbReference type="EMBL" id="ASPP01028740">
    <property type="protein sequence ID" value="ETO04939.1"/>
    <property type="molecule type" value="Genomic_DNA"/>
</dbReference>
<reference evidence="1 2" key="1">
    <citation type="journal article" date="2013" name="Curr. Biol.">
        <title>The Genome of the Foraminiferan Reticulomyxa filosa.</title>
        <authorList>
            <person name="Glockner G."/>
            <person name="Hulsmann N."/>
            <person name="Schleicher M."/>
            <person name="Noegel A.A."/>
            <person name="Eichinger L."/>
            <person name="Gallinger C."/>
            <person name="Pawlowski J."/>
            <person name="Sierra R."/>
            <person name="Euteneuer U."/>
            <person name="Pillet L."/>
            <person name="Moustafa A."/>
            <person name="Platzer M."/>
            <person name="Groth M."/>
            <person name="Szafranski K."/>
            <person name="Schliwa M."/>
        </authorList>
    </citation>
    <scope>NUCLEOTIDE SEQUENCE [LARGE SCALE GENOMIC DNA]</scope>
</reference>
<name>X6LTI5_RETFI</name>
<comment type="caution">
    <text evidence="1">The sequence shown here is derived from an EMBL/GenBank/DDBJ whole genome shotgun (WGS) entry which is preliminary data.</text>
</comment>
<feature type="non-terminal residue" evidence="1">
    <location>
        <position position="1"/>
    </location>
</feature>
<accession>X6LTI5</accession>
<dbReference type="AlphaFoldDB" id="X6LTI5"/>
<gene>
    <name evidence="1" type="ORF">RFI_32458</name>
</gene>
<organism evidence="1 2">
    <name type="scientific">Reticulomyxa filosa</name>
    <dbReference type="NCBI Taxonomy" id="46433"/>
    <lineage>
        <taxon>Eukaryota</taxon>
        <taxon>Sar</taxon>
        <taxon>Rhizaria</taxon>
        <taxon>Retaria</taxon>
        <taxon>Foraminifera</taxon>
        <taxon>Monothalamids</taxon>
        <taxon>Reticulomyxidae</taxon>
        <taxon>Reticulomyxa</taxon>
    </lineage>
</organism>
<evidence type="ECO:0000313" key="1">
    <source>
        <dbReference type="EMBL" id="ETO04939.1"/>
    </source>
</evidence>
<dbReference type="Proteomes" id="UP000023152">
    <property type="component" value="Unassembled WGS sequence"/>
</dbReference>
<dbReference type="OrthoDB" id="6351118at2759"/>
<keyword evidence="2" id="KW-1185">Reference proteome</keyword>